<dbReference type="Proteomes" id="UP001595916">
    <property type="component" value="Unassembled WGS sequence"/>
</dbReference>
<evidence type="ECO:0000313" key="2">
    <source>
        <dbReference type="Proteomes" id="UP001595916"/>
    </source>
</evidence>
<comment type="caution">
    <text evidence="1">The sequence shown here is derived from an EMBL/GenBank/DDBJ whole genome shotgun (WGS) entry which is preliminary data.</text>
</comment>
<dbReference type="EMBL" id="JBHSHL010000052">
    <property type="protein sequence ID" value="MFC4805554.1"/>
    <property type="molecule type" value="Genomic_DNA"/>
</dbReference>
<dbReference type="RefSeq" id="WP_379789127.1">
    <property type="nucleotide sequence ID" value="NZ_JBHSHL010000052.1"/>
</dbReference>
<evidence type="ECO:0000313" key="1">
    <source>
        <dbReference type="EMBL" id="MFC4805554.1"/>
    </source>
</evidence>
<gene>
    <name evidence="1" type="ORF">ACFO4R_10780</name>
</gene>
<proteinExistence type="predicted"/>
<name>A0ABV9QNV9_9FIRM</name>
<organism evidence="1 2">
    <name type="scientific">Filifactor villosus</name>
    <dbReference type="NCBI Taxonomy" id="29374"/>
    <lineage>
        <taxon>Bacteria</taxon>
        <taxon>Bacillati</taxon>
        <taxon>Bacillota</taxon>
        <taxon>Clostridia</taxon>
        <taxon>Peptostreptococcales</taxon>
        <taxon>Filifactoraceae</taxon>
        <taxon>Filifactor</taxon>
    </lineage>
</organism>
<protein>
    <recommendedName>
        <fullName evidence="3">Phage protein</fullName>
    </recommendedName>
</protein>
<reference evidence="2" key="1">
    <citation type="journal article" date="2019" name="Int. J. Syst. Evol. Microbiol.">
        <title>The Global Catalogue of Microorganisms (GCM) 10K type strain sequencing project: providing services to taxonomists for standard genome sequencing and annotation.</title>
        <authorList>
            <consortium name="The Broad Institute Genomics Platform"/>
            <consortium name="The Broad Institute Genome Sequencing Center for Infectious Disease"/>
            <person name="Wu L."/>
            <person name="Ma J."/>
        </authorList>
    </citation>
    <scope>NUCLEOTIDE SEQUENCE [LARGE SCALE GENOMIC DNA]</scope>
    <source>
        <strain evidence="2">CCUG 46385</strain>
    </source>
</reference>
<evidence type="ECO:0008006" key="3">
    <source>
        <dbReference type="Google" id="ProtNLM"/>
    </source>
</evidence>
<accession>A0ABV9QNV9</accession>
<keyword evidence="2" id="KW-1185">Reference proteome</keyword>
<sequence length="123" mass="14197">MIDRVKLAIERFGYIFQTNEDELLRYMIDTETQRLKNELNDDEIPSELEYFLVERVVAAFYSLKLATGGLGEGFSFEEAVKSIKMGDTSYDFADVASAKDIFQSYISALGKGEDYLCYRKLKW</sequence>